<dbReference type="AlphaFoldDB" id="A0A852RW61"/>
<dbReference type="InterPro" id="IPR004360">
    <property type="entry name" value="Glyas_Fos-R_dOase_dom"/>
</dbReference>
<evidence type="ECO:0000313" key="2">
    <source>
        <dbReference type="EMBL" id="NYD32104.1"/>
    </source>
</evidence>
<protein>
    <submittedName>
        <fullName evidence="2">Catechol 2,3-dioxygenase-like lactoylglutathione lyase family enzyme</fullName>
    </submittedName>
</protein>
<gene>
    <name evidence="2" type="ORF">BJ958_003650</name>
</gene>
<dbReference type="Pfam" id="PF00903">
    <property type="entry name" value="Glyoxalase"/>
    <property type="match status" value="1"/>
</dbReference>
<dbReference type="InterPro" id="IPR029068">
    <property type="entry name" value="Glyas_Bleomycin-R_OHBP_Dase"/>
</dbReference>
<dbReference type="GO" id="GO:0016829">
    <property type="term" value="F:lyase activity"/>
    <property type="evidence" value="ECO:0007669"/>
    <property type="project" value="UniProtKB-KW"/>
</dbReference>
<dbReference type="InterPro" id="IPR037523">
    <property type="entry name" value="VOC_core"/>
</dbReference>
<keyword evidence="2" id="KW-0223">Dioxygenase</keyword>
<evidence type="ECO:0000313" key="3">
    <source>
        <dbReference type="Proteomes" id="UP000582231"/>
    </source>
</evidence>
<proteinExistence type="predicted"/>
<name>A0A852RW61_9ACTN</name>
<keyword evidence="2" id="KW-0456">Lyase</keyword>
<dbReference type="PROSITE" id="PS51819">
    <property type="entry name" value="VOC"/>
    <property type="match status" value="1"/>
</dbReference>
<dbReference type="Proteomes" id="UP000582231">
    <property type="component" value="Unassembled WGS sequence"/>
</dbReference>
<reference evidence="2 3" key="1">
    <citation type="submission" date="2020-07" db="EMBL/GenBank/DDBJ databases">
        <title>Sequencing the genomes of 1000 actinobacteria strains.</title>
        <authorList>
            <person name="Klenk H.-P."/>
        </authorList>
    </citation>
    <scope>NUCLEOTIDE SEQUENCE [LARGE SCALE GENOMIC DNA]</scope>
    <source>
        <strain evidence="2 3">DSM 19082</strain>
    </source>
</reference>
<dbReference type="Gene3D" id="3.10.180.10">
    <property type="entry name" value="2,3-Dihydroxybiphenyl 1,2-Dioxygenase, domain 1"/>
    <property type="match status" value="1"/>
</dbReference>
<dbReference type="EMBL" id="JACCBF010000001">
    <property type="protein sequence ID" value="NYD32104.1"/>
    <property type="molecule type" value="Genomic_DNA"/>
</dbReference>
<dbReference type="RefSeq" id="WP_218865854.1">
    <property type="nucleotide sequence ID" value="NZ_BAABEF010000001.1"/>
</dbReference>
<organism evidence="2 3">
    <name type="scientific">Nocardioides kongjuensis</name>
    <dbReference type="NCBI Taxonomy" id="349522"/>
    <lineage>
        <taxon>Bacteria</taxon>
        <taxon>Bacillati</taxon>
        <taxon>Actinomycetota</taxon>
        <taxon>Actinomycetes</taxon>
        <taxon>Propionibacteriales</taxon>
        <taxon>Nocardioidaceae</taxon>
        <taxon>Nocardioides</taxon>
    </lineage>
</organism>
<dbReference type="GO" id="GO:0051213">
    <property type="term" value="F:dioxygenase activity"/>
    <property type="evidence" value="ECO:0007669"/>
    <property type="project" value="UniProtKB-KW"/>
</dbReference>
<keyword evidence="2" id="KW-0560">Oxidoreductase</keyword>
<dbReference type="SUPFAM" id="SSF54593">
    <property type="entry name" value="Glyoxalase/Bleomycin resistance protein/Dihydroxybiphenyl dioxygenase"/>
    <property type="match status" value="1"/>
</dbReference>
<keyword evidence="3" id="KW-1185">Reference proteome</keyword>
<feature type="domain" description="VOC" evidence="1">
    <location>
        <begin position="4"/>
        <end position="125"/>
    </location>
</feature>
<evidence type="ECO:0000259" key="1">
    <source>
        <dbReference type="PROSITE" id="PS51819"/>
    </source>
</evidence>
<comment type="caution">
    <text evidence="2">The sequence shown here is derived from an EMBL/GenBank/DDBJ whole genome shotgun (WGS) entry which is preliminary data.</text>
</comment>
<accession>A0A852RW61</accession>
<sequence length="128" mass="14204">MLLEDCQVTANIPAGDLARARKFYADTLGLEPVEENPGGLVYRTGGTDFFLYETQYAGQAGHTIAQLHVADVRPVVEELRNRGLTFEHYDLPGITWDGDVAAMGDMGHAAWFKDSEDNILCLDDRRTD</sequence>